<protein>
    <submittedName>
        <fullName evidence="1">Uncharacterized protein</fullName>
    </submittedName>
</protein>
<gene>
    <name evidence="1" type="ORF">AAME72_14570</name>
</gene>
<organism evidence="1">
    <name type="scientific">Leifsonia sp. NPDC080035</name>
    <dbReference type="NCBI Taxonomy" id="3143936"/>
    <lineage>
        <taxon>Bacteria</taxon>
        <taxon>Bacillati</taxon>
        <taxon>Actinomycetota</taxon>
        <taxon>Actinomycetes</taxon>
        <taxon>Micrococcales</taxon>
        <taxon>Microbacteriaceae</taxon>
        <taxon>Leifsonia</taxon>
    </lineage>
</organism>
<sequence>MTLLADRPRTDPIAEEAAGFLFASGVRDVLPDVRVRCTVVRLESIGNERLGVPRWYTLAEAWAEPGSASAASWSRNPEVVAGPGDDPHLVLATGTPVVVLGADIGSEGWSRAVVDAVRASCPRVLVVDLGDDPDPRYADVSTFGLDRERGAALLRLLSEPS</sequence>
<accession>A0AAU7GAL3</accession>
<name>A0AAU7GAL3_9MICO</name>
<dbReference type="RefSeq" id="WP_348787273.1">
    <property type="nucleotide sequence ID" value="NZ_CP157390.1"/>
</dbReference>
<reference evidence="1" key="1">
    <citation type="submission" date="2024-05" db="EMBL/GenBank/DDBJ databases">
        <title>The Natural Products Discovery Center: Release of the First 8490 Sequenced Strains for Exploring Actinobacteria Biosynthetic Diversity.</title>
        <authorList>
            <person name="Kalkreuter E."/>
            <person name="Kautsar S.A."/>
            <person name="Yang D."/>
            <person name="Bader C.D."/>
            <person name="Teijaro C.N."/>
            <person name="Fluegel L."/>
            <person name="Davis C.M."/>
            <person name="Simpson J.R."/>
            <person name="Lauterbach L."/>
            <person name="Steele A.D."/>
            <person name="Gui C."/>
            <person name="Meng S."/>
            <person name="Li G."/>
            <person name="Viehrig K."/>
            <person name="Ye F."/>
            <person name="Su P."/>
            <person name="Kiefer A.F."/>
            <person name="Nichols A."/>
            <person name="Cepeda A.J."/>
            <person name="Yan W."/>
            <person name="Fan B."/>
            <person name="Jiang Y."/>
            <person name="Adhikari A."/>
            <person name="Zheng C.-J."/>
            <person name="Schuster L."/>
            <person name="Cowan T.M."/>
            <person name="Smanski M.J."/>
            <person name="Chevrette M.G."/>
            <person name="de Carvalho L.P.S."/>
            <person name="Shen B."/>
        </authorList>
    </citation>
    <scope>NUCLEOTIDE SEQUENCE</scope>
    <source>
        <strain evidence="1">NPDC080035</strain>
    </source>
</reference>
<dbReference type="EMBL" id="CP157390">
    <property type="protein sequence ID" value="XBM47300.1"/>
    <property type="molecule type" value="Genomic_DNA"/>
</dbReference>
<dbReference type="AlphaFoldDB" id="A0AAU7GAL3"/>
<evidence type="ECO:0000313" key="1">
    <source>
        <dbReference type="EMBL" id="XBM47300.1"/>
    </source>
</evidence>
<proteinExistence type="predicted"/>